<evidence type="ECO:0000256" key="1">
    <source>
        <dbReference type="SAM" id="SignalP"/>
    </source>
</evidence>
<dbReference type="EMBL" id="HBII01040414">
    <property type="protein sequence ID" value="CAE0358027.1"/>
    <property type="molecule type" value="Transcribed_RNA"/>
</dbReference>
<protein>
    <submittedName>
        <fullName evidence="2">Uncharacterized protein</fullName>
    </submittedName>
</protein>
<proteinExistence type="predicted"/>
<evidence type="ECO:0000313" key="2">
    <source>
        <dbReference type="EMBL" id="CAE0358027.1"/>
    </source>
</evidence>
<gene>
    <name evidence="2" type="ORF">EHAR0213_LOCUS16947</name>
</gene>
<dbReference type="AlphaFoldDB" id="A0A7S3JL15"/>
<name>A0A7S3JL15_9SPIT</name>
<sequence length="226" mass="25705">MKLVLFIVIAIAFTAHSMSLMTDKNDDLFQGAKNFELTIDTTVNGLNLIASEIISTEFNKIKVQYTTFNGDVPAFDIVQDFTKGEMLQYFNLTGECKVYQIEKMCLHHYLHNLIANHTEFAGRRGENLSVYEIKHPEETGSRTWLYGMFFDDHGKSVFVPTRFQSHHPQSKQDYEGEFIDRIGFPHVSNSTFDYPACNGVAAEKLDFPFSLSLLGPSLNVIKSIQN</sequence>
<feature type="chain" id="PRO_5030524134" evidence="1">
    <location>
        <begin position="18"/>
        <end position="226"/>
    </location>
</feature>
<reference evidence="2" key="1">
    <citation type="submission" date="2021-01" db="EMBL/GenBank/DDBJ databases">
        <authorList>
            <person name="Corre E."/>
            <person name="Pelletier E."/>
            <person name="Niang G."/>
            <person name="Scheremetjew M."/>
            <person name="Finn R."/>
            <person name="Kale V."/>
            <person name="Holt S."/>
            <person name="Cochrane G."/>
            <person name="Meng A."/>
            <person name="Brown T."/>
            <person name="Cohen L."/>
        </authorList>
    </citation>
    <scope>NUCLEOTIDE SEQUENCE</scope>
    <source>
        <strain evidence="2">FSP1.4</strain>
    </source>
</reference>
<organism evidence="2">
    <name type="scientific">Euplotes harpa</name>
    <dbReference type="NCBI Taxonomy" id="151035"/>
    <lineage>
        <taxon>Eukaryota</taxon>
        <taxon>Sar</taxon>
        <taxon>Alveolata</taxon>
        <taxon>Ciliophora</taxon>
        <taxon>Intramacronucleata</taxon>
        <taxon>Spirotrichea</taxon>
        <taxon>Hypotrichia</taxon>
        <taxon>Euplotida</taxon>
        <taxon>Euplotidae</taxon>
        <taxon>Euplotes</taxon>
    </lineage>
</organism>
<accession>A0A7S3JL15</accession>
<keyword evidence="1" id="KW-0732">Signal</keyword>
<feature type="signal peptide" evidence="1">
    <location>
        <begin position="1"/>
        <end position="17"/>
    </location>
</feature>